<dbReference type="RefSeq" id="WP_115400825.1">
    <property type="nucleotide sequence ID" value="NZ_QPKV01000001.1"/>
</dbReference>
<accession>A0A369Q1W6</accession>
<protein>
    <recommendedName>
        <fullName evidence="3">BON domain-containing protein</fullName>
    </recommendedName>
</protein>
<dbReference type="EMBL" id="QPKV01000001">
    <property type="protein sequence ID" value="RDC58450.1"/>
    <property type="molecule type" value="Genomic_DNA"/>
</dbReference>
<dbReference type="OrthoDB" id="1097785at2"/>
<comment type="caution">
    <text evidence="1">The sequence shown here is derived from an EMBL/GenBank/DDBJ whole genome shotgun (WGS) entry which is preliminary data.</text>
</comment>
<proteinExistence type="predicted"/>
<sequence>MKNITKNVIIAAIGISALQFDACKSGNKDKAVTDSIATDTLTQESGPVISTDEELAGKLKDATKDFPGVTATASAGEITLEGSITRDRLPALMQSVSALHAKKINNKLTISK</sequence>
<dbReference type="Proteomes" id="UP000253961">
    <property type="component" value="Unassembled WGS sequence"/>
</dbReference>
<organism evidence="1 2">
    <name type="scientific">Pedobacter chinensis</name>
    <dbReference type="NCBI Taxonomy" id="2282421"/>
    <lineage>
        <taxon>Bacteria</taxon>
        <taxon>Pseudomonadati</taxon>
        <taxon>Bacteroidota</taxon>
        <taxon>Sphingobacteriia</taxon>
        <taxon>Sphingobacteriales</taxon>
        <taxon>Sphingobacteriaceae</taxon>
        <taxon>Pedobacter</taxon>
    </lineage>
</organism>
<name>A0A369Q1W6_9SPHI</name>
<evidence type="ECO:0000313" key="2">
    <source>
        <dbReference type="Proteomes" id="UP000253961"/>
    </source>
</evidence>
<gene>
    <name evidence="1" type="ORF">DU508_00130</name>
</gene>
<evidence type="ECO:0000313" key="1">
    <source>
        <dbReference type="EMBL" id="RDC58450.1"/>
    </source>
</evidence>
<keyword evidence="2" id="KW-1185">Reference proteome</keyword>
<reference evidence="1 2" key="1">
    <citation type="submission" date="2018-07" db="EMBL/GenBank/DDBJ databases">
        <title>Pedobacter sp. nov., isolated from soil.</title>
        <authorList>
            <person name="Zhou L.Y."/>
            <person name="Du Z.J."/>
        </authorList>
    </citation>
    <scope>NUCLEOTIDE SEQUENCE [LARGE SCALE GENOMIC DNA]</scope>
    <source>
        <strain evidence="1 2">JDX94</strain>
    </source>
</reference>
<dbReference type="AlphaFoldDB" id="A0A369Q1W6"/>
<evidence type="ECO:0008006" key="3">
    <source>
        <dbReference type="Google" id="ProtNLM"/>
    </source>
</evidence>